<proteinExistence type="predicted"/>
<feature type="chain" id="PRO_5017966682" description="Expansin-like EG45 domain-containing protein" evidence="1">
    <location>
        <begin position="28"/>
        <end position="180"/>
    </location>
</feature>
<protein>
    <recommendedName>
        <fullName evidence="2">Expansin-like EG45 domain-containing protein</fullName>
    </recommendedName>
</protein>
<comment type="caution">
    <text evidence="3">The sequence shown here is derived from an EMBL/GenBank/DDBJ whole genome shotgun (WGS) entry which is preliminary data.</text>
</comment>
<evidence type="ECO:0000313" key="3">
    <source>
        <dbReference type="EMBL" id="RMY07279.1"/>
    </source>
</evidence>
<gene>
    <name evidence="3" type="ORF">D0867_09397</name>
</gene>
<dbReference type="Proteomes" id="UP000271337">
    <property type="component" value="Unassembled WGS sequence"/>
</dbReference>
<reference evidence="3 4" key="1">
    <citation type="journal article" date="2018" name="BMC Genomics">
        <title>Genomic evidence for intraspecific hybridization in a clonal and extremely halotolerant yeast.</title>
        <authorList>
            <person name="Gostincar C."/>
            <person name="Stajich J.E."/>
            <person name="Zupancic J."/>
            <person name="Zalar P."/>
            <person name="Gunde-Cimerman N."/>
        </authorList>
    </citation>
    <scope>NUCLEOTIDE SEQUENCE [LARGE SCALE GENOMIC DNA]</scope>
    <source>
        <strain evidence="3 4">EXF-6669</strain>
    </source>
</reference>
<feature type="signal peptide" evidence="1">
    <location>
        <begin position="1"/>
        <end position="27"/>
    </location>
</feature>
<dbReference type="SUPFAM" id="SSF50685">
    <property type="entry name" value="Barwin-like endoglucanases"/>
    <property type="match status" value="1"/>
</dbReference>
<evidence type="ECO:0000256" key="1">
    <source>
        <dbReference type="SAM" id="SignalP"/>
    </source>
</evidence>
<dbReference type="Gene3D" id="2.40.40.10">
    <property type="entry name" value="RlpA-like domain"/>
    <property type="match status" value="1"/>
</dbReference>
<dbReference type="InterPro" id="IPR036908">
    <property type="entry name" value="RlpA-like_sf"/>
</dbReference>
<dbReference type="OrthoDB" id="5823761at2759"/>
<keyword evidence="1" id="KW-0732">Signal</keyword>
<name>A0A3M6YWQ8_HORWE</name>
<dbReference type="EMBL" id="QWIL01001134">
    <property type="protein sequence ID" value="RMY07279.1"/>
    <property type="molecule type" value="Genomic_DNA"/>
</dbReference>
<dbReference type="PROSITE" id="PS50842">
    <property type="entry name" value="EXPANSIN_EG45"/>
    <property type="match status" value="1"/>
</dbReference>
<dbReference type="VEuPathDB" id="FungiDB:BTJ68_10485"/>
<evidence type="ECO:0000313" key="4">
    <source>
        <dbReference type="Proteomes" id="UP000271337"/>
    </source>
</evidence>
<dbReference type="Pfam" id="PF22514">
    <property type="entry name" value="EXPB1_D1"/>
    <property type="match status" value="1"/>
</dbReference>
<evidence type="ECO:0000259" key="2">
    <source>
        <dbReference type="PROSITE" id="PS50842"/>
    </source>
</evidence>
<accession>A0A3M6YWQ8</accession>
<sequence>MLTLLKTQTMFAQSFITGFAFALTASAQSYKASFTEYGSGDQNGSGNCNVDTTACGYYTTSGYSAAASQNIFGVGPGEGAGPGCGTCWKLTIQTDSSGNEVSNAGNSIVVKVTNLCPANGNPLCAQSSTSDTNQYGANVNFDTCIDSGASDALFGNSGVGLGVGTAEKVDCSQWSGQTDQ</sequence>
<feature type="domain" description="Expansin-like EG45" evidence="2">
    <location>
        <begin position="52"/>
        <end position="176"/>
    </location>
</feature>
<organism evidence="3 4">
    <name type="scientific">Hortaea werneckii</name>
    <name type="common">Black yeast</name>
    <name type="synonym">Cladosporium werneckii</name>
    <dbReference type="NCBI Taxonomy" id="91943"/>
    <lineage>
        <taxon>Eukaryota</taxon>
        <taxon>Fungi</taxon>
        <taxon>Dikarya</taxon>
        <taxon>Ascomycota</taxon>
        <taxon>Pezizomycotina</taxon>
        <taxon>Dothideomycetes</taxon>
        <taxon>Dothideomycetidae</taxon>
        <taxon>Mycosphaerellales</taxon>
        <taxon>Teratosphaeriaceae</taxon>
        <taxon>Hortaea</taxon>
    </lineage>
</organism>
<dbReference type="InterPro" id="IPR007112">
    <property type="entry name" value="Expansin/allergen_DPBB_dom"/>
</dbReference>
<dbReference type="AlphaFoldDB" id="A0A3M6YWQ8"/>